<evidence type="ECO:0000256" key="1">
    <source>
        <dbReference type="ARBA" id="ARBA00023125"/>
    </source>
</evidence>
<protein>
    <submittedName>
        <fullName evidence="4">TetR/AcrR family transcriptional regulator</fullName>
    </submittedName>
</protein>
<evidence type="ECO:0000313" key="4">
    <source>
        <dbReference type="EMBL" id="QNM10207.1"/>
    </source>
</evidence>
<dbReference type="Pfam" id="PF00440">
    <property type="entry name" value="TetR_N"/>
    <property type="match status" value="1"/>
</dbReference>
<sequence length="203" mass="23557">MKKEQKTELTKERIIKAAVQEFGIKGYAGFTLNALCNEYGISKGLLYHNFGGKDELYLICVEKCLTEVTDYLKEQGGQIDLQKYMEFRFHYFSGHPLFSRIFFEAVLQPPEQLKDEIKKLKREFDLFNRKVYSNAISGLVLREGVTCGDAMEYYEIMQEMFNGYFSSPAYAGKDFGFLVADHEAKLSKMIEFMLYGVAERREI</sequence>
<name>A0A7G9GHC5_9FIRM</name>
<dbReference type="Proteomes" id="UP000515860">
    <property type="component" value="Chromosome"/>
</dbReference>
<gene>
    <name evidence="4" type="ORF">H9Q79_08065</name>
</gene>
<feature type="domain" description="HTH tetR-type" evidence="3">
    <location>
        <begin position="8"/>
        <end position="68"/>
    </location>
</feature>
<dbReference type="GO" id="GO:0006355">
    <property type="term" value="P:regulation of DNA-templated transcription"/>
    <property type="evidence" value="ECO:0007669"/>
    <property type="project" value="UniProtKB-ARBA"/>
</dbReference>
<dbReference type="PANTHER" id="PTHR30328:SF54">
    <property type="entry name" value="HTH-TYPE TRANSCRIPTIONAL REPRESSOR SCO4008"/>
    <property type="match status" value="1"/>
</dbReference>
<dbReference type="RefSeq" id="WP_118646045.1">
    <property type="nucleotide sequence ID" value="NZ_CP060635.1"/>
</dbReference>
<keyword evidence="5" id="KW-1185">Reference proteome</keyword>
<dbReference type="Gene3D" id="1.10.357.10">
    <property type="entry name" value="Tetracycline Repressor, domain 2"/>
    <property type="match status" value="1"/>
</dbReference>
<accession>A0A7G9GHC5</accession>
<dbReference type="PROSITE" id="PS50977">
    <property type="entry name" value="HTH_TETR_2"/>
    <property type="match status" value="1"/>
</dbReference>
<dbReference type="InterPro" id="IPR050109">
    <property type="entry name" value="HTH-type_TetR-like_transc_reg"/>
</dbReference>
<dbReference type="SUPFAM" id="SSF48498">
    <property type="entry name" value="Tetracyclin repressor-like, C-terminal domain"/>
    <property type="match status" value="1"/>
</dbReference>
<dbReference type="InterPro" id="IPR001647">
    <property type="entry name" value="HTH_TetR"/>
</dbReference>
<dbReference type="PANTHER" id="PTHR30328">
    <property type="entry name" value="TRANSCRIPTIONAL REPRESSOR"/>
    <property type="match status" value="1"/>
</dbReference>
<feature type="DNA-binding region" description="H-T-H motif" evidence="2">
    <location>
        <begin position="31"/>
        <end position="50"/>
    </location>
</feature>
<organism evidence="4 5">
    <name type="scientific">Wansuia hejianensis</name>
    <dbReference type="NCBI Taxonomy" id="2763667"/>
    <lineage>
        <taxon>Bacteria</taxon>
        <taxon>Bacillati</taxon>
        <taxon>Bacillota</taxon>
        <taxon>Clostridia</taxon>
        <taxon>Lachnospirales</taxon>
        <taxon>Lachnospiraceae</taxon>
        <taxon>Wansuia</taxon>
    </lineage>
</organism>
<proteinExistence type="predicted"/>
<evidence type="ECO:0000256" key="2">
    <source>
        <dbReference type="PROSITE-ProRule" id="PRU00335"/>
    </source>
</evidence>
<dbReference type="EMBL" id="CP060635">
    <property type="protein sequence ID" value="QNM10207.1"/>
    <property type="molecule type" value="Genomic_DNA"/>
</dbReference>
<dbReference type="AlphaFoldDB" id="A0A7G9GHC5"/>
<evidence type="ECO:0000259" key="3">
    <source>
        <dbReference type="PROSITE" id="PS50977"/>
    </source>
</evidence>
<keyword evidence="1 2" id="KW-0238">DNA-binding</keyword>
<dbReference type="InterPro" id="IPR009057">
    <property type="entry name" value="Homeodomain-like_sf"/>
</dbReference>
<evidence type="ECO:0000313" key="5">
    <source>
        <dbReference type="Proteomes" id="UP000515860"/>
    </source>
</evidence>
<reference evidence="4 5" key="1">
    <citation type="submission" date="2020-08" db="EMBL/GenBank/DDBJ databases">
        <authorList>
            <person name="Liu C."/>
            <person name="Sun Q."/>
        </authorList>
    </citation>
    <scope>NUCLEOTIDE SEQUENCE [LARGE SCALE GENOMIC DNA]</scope>
    <source>
        <strain evidence="4 5">NSJ-29</strain>
    </source>
</reference>
<dbReference type="SUPFAM" id="SSF46689">
    <property type="entry name" value="Homeodomain-like"/>
    <property type="match status" value="1"/>
</dbReference>
<dbReference type="KEGG" id="whj:H9Q79_08065"/>
<dbReference type="PRINTS" id="PR00455">
    <property type="entry name" value="HTHTETR"/>
</dbReference>
<dbReference type="InterPro" id="IPR036271">
    <property type="entry name" value="Tet_transcr_reg_TetR-rel_C_sf"/>
</dbReference>
<dbReference type="GO" id="GO:0003677">
    <property type="term" value="F:DNA binding"/>
    <property type="evidence" value="ECO:0007669"/>
    <property type="project" value="UniProtKB-UniRule"/>
</dbReference>